<keyword evidence="3" id="KW-1185">Reference proteome</keyword>
<protein>
    <submittedName>
        <fullName evidence="2">Uncharacterized protein</fullName>
    </submittedName>
</protein>
<dbReference type="EMBL" id="CP136898">
    <property type="protein sequence ID" value="WOL18516.1"/>
    <property type="molecule type" value="Genomic_DNA"/>
</dbReference>
<sequence length="60" mass="6562">MAMAIAMSDYLFVPAKPFHDSIFLSPREPIFSGRFTTIGEGEGLPPSDPASSRSRMLSRS</sequence>
<evidence type="ECO:0000256" key="1">
    <source>
        <dbReference type="SAM" id="MobiDB-lite"/>
    </source>
</evidence>
<proteinExistence type="predicted"/>
<evidence type="ECO:0000313" key="3">
    <source>
        <dbReference type="Proteomes" id="UP001327560"/>
    </source>
</evidence>
<feature type="region of interest" description="Disordered" evidence="1">
    <location>
        <begin position="35"/>
        <end position="60"/>
    </location>
</feature>
<accession>A0AAQ3QMV1</accession>
<feature type="compositionally biased region" description="Polar residues" evidence="1">
    <location>
        <begin position="49"/>
        <end position="60"/>
    </location>
</feature>
<dbReference type="AlphaFoldDB" id="A0AAQ3QMV1"/>
<dbReference type="Proteomes" id="UP001327560">
    <property type="component" value="Chromosome 9"/>
</dbReference>
<organism evidence="2 3">
    <name type="scientific">Canna indica</name>
    <name type="common">Indian-shot</name>
    <dbReference type="NCBI Taxonomy" id="4628"/>
    <lineage>
        <taxon>Eukaryota</taxon>
        <taxon>Viridiplantae</taxon>
        <taxon>Streptophyta</taxon>
        <taxon>Embryophyta</taxon>
        <taxon>Tracheophyta</taxon>
        <taxon>Spermatophyta</taxon>
        <taxon>Magnoliopsida</taxon>
        <taxon>Liliopsida</taxon>
        <taxon>Zingiberales</taxon>
        <taxon>Cannaceae</taxon>
        <taxon>Canna</taxon>
    </lineage>
</organism>
<gene>
    <name evidence="2" type="ORF">Cni_G27313</name>
</gene>
<evidence type="ECO:0000313" key="2">
    <source>
        <dbReference type="EMBL" id="WOL18516.1"/>
    </source>
</evidence>
<name>A0AAQ3QMV1_9LILI</name>
<reference evidence="2 3" key="1">
    <citation type="submission" date="2023-10" db="EMBL/GenBank/DDBJ databases">
        <title>Chromosome-scale genome assembly provides insights into flower coloration mechanisms of Canna indica.</title>
        <authorList>
            <person name="Li C."/>
        </authorList>
    </citation>
    <scope>NUCLEOTIDE SEQUENCE [LARGE SCALE GENOMIC DNA]</scope>
    <source>
        <tissue evidence="2">Flower</tissue>
    </source>
</reference>